<dbReference type="RefSeq" id="WP_016193471.1">
    <property type="nucleotide sequence ID" value="NZ_AQPN01000008.1"/>
</dbReference>
<feature type="compositionally biased region" description="Polar residues" evidence="1">
    <location>
        <begin position="131"/>
        <end position="140"/>
    </location>
</feature>
<gene>
    <name evidence="3" type="ORF">ADIARSV_0217</name>
</gene>
<proteinExistence type="predicted"/>
<evidence type="ECO:0000256" key="1">
    <source>
        <dbReference type="SAM" id="MobiDB-lite"/>
    </source>
</evidence>
<reference evidence="3 4" key="1">
    <citation type="journal article" date="2013" name="Genome Announc.">
        <title>Draft Genome Sequence of Arcticibacter svalbardensis Strain MN12-7T, a Member of the Family Sphingobacteriaceae Isolated from an Arctic Soil Sample.</title>
        <authorList>
            <person name="Shivaji S."/>
            <person name="Ara S."/>
            <person name="Prasad S."/>
            <person name="Manasa B.P."/>
            <person name="Begum Z."/>
            <person name="Singh A."/>
            <person name="Kumar Pinnaka A."/>
        </authorList>
    </citation>
    <scope>NUCLEOTIDE SEQUENCE [LARGE SCALE GENOMIC DNA]</scope>
    <source>
        <strain evidence="3 4">MN12-7</strain>
    </source>
</reference>
<comment type="caution">
    <text evidence="3">The sequence shown here is derived from an EMBL/GenBank/DDBJ whole genome shotgun (WGS) entry which is preliminary data.</text>
</comment>
<feature type="compositionally biased region" description="Gly residues" evidence="1">
    <location>
        <begin position="149"/>
        <end position="158"/>
    </location>
</feature>
<feature type="region of interest" description="Disordered" evidence="1">
    <location>
        <begin position="61"/>
        <end position="173"/>
    </location>
</feature>
<protein>
    <submittedName>
        <fullName evidence="3">Ferric siderophore transport system, periplasmic binding protein TonB</fullName>
    </submittedName>
</protein>
<keyword evidence="2" id="KW-0472">Membrane</keyword>
<feature type="compositionally biased region" description="Low complexity" evidence="1">
    <location>
        <begin position="108"/>
        <end position="130"/>
    </location>
</feature>
<feature type="transmembrane region" description="Helical" evidence="2">
    <location>
        <begin position="12"/>
        <end position="30"/>
    </location>
</feature>
<evidence type="ECO:0000256" key="2">
    <source>
        <dbReference type="SAM" id="Phobius"/>
    </source>
</evidence>
<evidence type="ECO:0000313" key="3">
    <source>
        <dbReference type="EMBL" id="EOR96586.1"/>
    </source>
</evidence>
<keyword evidence="2" id="KW-0812">Transmembrane</keyword>
<name>R9GXW7_9SPHI</name>
<dbReference type="STRING" id="1150600.ADIARSV_0217"/>
<keyword evidence="2" id="KW-1133">Transmembrane helix</keyword>
<accession>R9GXW7</accession>
<dbReference type="AlphaFoldDB" id="R9GXW7"/>
<dbReference type="PATRIC" id="fig|1150600.3.peg.212"/>
<organism evidence="3 4">
    <name type="scientific">Arcticibacter svalbardensis MN12-7</name>
    <dbReference type="NCBI Taxonomy" id="1150600"/>
    <lineage>
        <taxon>Bacteria</taxon>
        <taxon>Pseudomonadati</taxon>
        <taxon>Bacteroidota</taxon>
        <taxon>Sphingobacteriia</taxon>
        <taxon>Sphingobacteriales</taxon>
        <taxon>Sphingobacteriaceae</taxon>
        <taxon>Arcticibacter</taxon>
    </lineage>
</organism>
<dbReference type="Proteomes" id="UP000014174">
    <property type="component" value="Unassembled WGS sequence"/>
</dbReference>
<feature type="compositionally biased region" description="Polar residues" evidence="1">
    <location>
        <begin position="84"/>
        <end position="94"/>
    </location>
</feature>
<dbReference type="eggNOG" id="COG0810">
    <property type="taxonomic scope" value="Bacteria"/>
</dbReference>
<keyword evidence="4" id="KW-1185">Reference proteome</keyword>
<sequence>MQYQEDNNYPKAFLIAGAFMIAMLLLCYIIRFGMNPPQEVGTGGIVVNYGTAEVGMGDDFMSIEEPSVDPNANNTPPDKVVENSEPQPTAPSSENSDKAVVTQESEDAPVVKTSTKKSTSTAPSTTTSTKESQPVVNQNALYKGKKSTGSGGGDGTGTTPGNQGDVDGDPLAANYGSGGSGFGNVKLTLSNRRFVNLPKINDQGQLSGRIYVEIRVGKSGEVIFARAGVKGTTLSDQDLWRKCEQAVLGANLNRLESAPDVQIGVVVFNFKVN</sequence>
<dbReference type="OrthoDB" id="676306at2"/>
<evidence type="ECO:0000313" key="4">
    <source>
        <dbReference type="Proteomes" id="UP000014174"/>
    </source>
</evidence>
<dbReference type="EMBL" id="AQPN01000008">
    <property type="protein sequence ID" value="EOR96586.1"/>
    <property type="molecule type" value="Genomic_DNA"/>
</dbReference>